<dbReference type="InterPro" id="IPR041698">
    <property type="entry name" value="Methyltransf_25"/>
</dbReference>
<name>A0A412B070_9FIRM</name>
<reference evidence="4 5" key="1">
    <citation type="submission" date="2018-08" db="EMBL/GenBank/DDBJ databases">
        <title>A genome reference for cultivated species of the human gut microbiota.</title>
        <authorList>
            <person name="Zou Y."/>
            <person name="Xue W."/>
            <person name="Luo G."/>
        </authorList>
    </citation>
    <scope>NUCLEOTIDE SEQUENCE [LARGE SCALE GENOMIC DNA]</scope>
    <source>
        <strain evidence="4 5">AF28-26</strain>
    </source>
</reference>
<dbReference type="AlphaFoldDB" id="A0A412B070"/>
<dbReference type="GO" id="GO:0008168">
    <property type="term" value="F:methyltransferase activity"/>
    <property type="evidence" value="ECO:0007669"/>
    <property type="project" value="UniProtKB-KW"/>
</dbReference>
<comment type="caution">
    <text evidence="4">The sequence shown here is derived from an EMBL/GenBank/DDBJ whole genome shotgun (WGS) entry which is preliminary data.</text>
</comment>
<evidence type="ECO:0000313" key="4">
    <source>
        <dbReference type="EMBL" id="RGQ43758.1"/>
    </source>
</evidence>
<dbReference type="PANTHER" id="PTHR43861">
    <property type="entry name" value="TRANS-ACONITATE 2-METHYLTRANSFERASE-RELATED"/>
    <property type="match status" value="1"/>
</dbReference>
<dbReference type="Pfam" id="PF13649">
    <property type="entry name" value="Methyltransf_25"/>
    <property type="match status" value="1"/>
</dbReference>
<sequence>MSSYAYFAGYYDELTRNVDYGKQADYLEALCHRLGHAPGLSLDLACGTGSLTVELCRRGWDIYGVDGSPEMLSAAMQKASEEGLHILFLCQKMQKIDLYGTVDTVVCTLDSINHLTSPQDVQRTFDRVSLFLNPGGYFIFDANTIYKHREVLGNNTFVYDTRNVYCVWQNTFSPSQNRVTISLDFFHRDGNAYYRSQESFSERAYAREELEEMLKKAGLEAVEVFHEQSFEPPREASQRLVYAARKPMRK</sequence>
<dbReference type="InterPro" id="IPR029063">
    <property type="entry name" value="SAM-dependent_MTases_sf"/>
</dbReference>
<keyword evidence="1 4" id="KW-0489">Methyltransferase</keyword>
<keyword evidence="2 4" id="KW-0808">Transferase</keyword>
<evidence type="ECO:0000259" key="3">
    <source>
        <dbReference type="Pfam" id="PF13649"/>
    </source>
</evidence>
<dbReference type="Gene3D" id="3.40.50.150">
    <property type="entry name" value="Vaccinia Virus protein VP39"/>
    <property type="match status" value="1"/>
</dbReference>
<proteinExistence type="predicted"/>
<protein>
    <submittedName>
        <fullName evidence="4">Class I SAM-dependent methyltransferase</fullName>
    </submittedName>
</protein>
<organism evidence="4 5">
    <name type="scientific">[Clostridium] leptum</name>
    <dbReference type="NCBI Taxonomy" id="1535"/>
    <lineage>
        <taxon>Bacteria</taxon>
        <taxon>Bacillati</taxon>
        <taxon>Bacillota</taxon>
        <taxon>Clostridia</taxon>
        <taxon>Eubacteriales</taxon>
        <taxon>Oscillospiraceae</taxon>
        <taxon>Oscillospiraceae incertae sedis</taxon>
    </lineage>
</organism>
<dbReference type="SUPFAM" id="SSF53335">
    <property type="entry name" value="S-adenosyl-L-methionine-dependent methyltransferases"/>
    <property type="match status" value="1"/>
</dbReference>
<feature type="domain" description="Methyltransferase" evidence="3">
    <location>
        <begin position="42"/>
        <end position="136"/>
    </location>
</feature>
<dbReference type="GO" id="GO:0032259">
    <property type="term" value="P:methylation"/>
    <property type="evidence" value="ECO:0007669"/>
    <property type="project" value="UniProtKB-KW"/>
</dbReference>
<accession>A0A412B070</accession>
<dbReference type="Proteomes" id="UP000284751">
    <property type="component" value="Unassembled WGS sequence"/>
</dbReference>
<evidence type="ECO:0000313" key="5">
    <source>
        <dbReference type="Proteomes" id="UP000284751"/>
    </source>
</evidence>
<evidence type="ECO:0000256" key="2">
    <source>
        <dbReference type="ARBA" id="ARBA00022679"/>
    </source>
</evidence>
<dbReference type="Gene3D" id="2.20.25.110">
    <property type="entry name" value="S-adenosyl-L-methionine-dependent methyltransferases"/>
    <property type="match status" value="1"/>
</dbReference>
<evidence type="ECO:0000256" key="1">
    <source>
        <dbReference type="ARBA" id="ARBA00022603"/>
    </source>
</evidence>
<gene>
    <name evidence="4" type="ORF">DWY99_02120</name>
</gene>
<dbReference type="PANTHER" id="PTHR43861:SF1">
    <property type="entry name" value="TRANS-ACONITATE 2-METHYLTRANSFERASE"/>
    <property type="match status" value="1"/>
</dbReference>
<dbReference type="EMBL" id="QRTC01000004">
    <property type="protein sequence ID" value="RGQ43758.1"/>
    <property type="molecule type" value="Genomic_DNA"/>
</dbReference>
<dbReference type="CDD" id="cd02440">
    <property type="entry name" value="AdoMet_MTases"/>
    <property type="match status" value="1"/>
</dbReference>